<dbReference type="InterPro" id="IPR003439">
    <property type="entry name" value="ABC_transporter-like_ATP-bd"/>
</dbReference>
<dbReference type="PANTHER" id="PTHR42781">
    <property type="entry name" value="SPERMIDINE/PUTRESCINE IMPORT ATP-BINDING PROTEIN POTA"/>
    <property type="match status" value="1"/>
</dbReference>
<dbReference type="RefSeq" id="WP_009504850.1">
    <property type="nucleotide sequence ID" value="NZ_LIGK01000015.1"/>
</dbReference>
<dbReference type="PROSITE" id="PS00211">
    <property type="entry name" value="ABC_TRANSPORTER_1"/>
    <property type="match status" value="1"/>
</dbReference>
<evidence type="ECO:0000256" key="3">
    <source>
        <dbReference type="ARBA" id="ARBA00022519"/>
    </source>
</evidence>
<keyword evidence="1" id="KW-0813">Transport</keyword>
<comment type="caution">
    <text evidence="9">The sequence shown here is derived from an EMBL/GenBank/DDBJ whole genome shotgun (WGS) entry which is preliminary data.</text>
</comment>
<evidence type="ECO:0000313" key="10">
    <source>
        <dbReference type="Proteomes" id="UP000249165"/>
    </source>
</evidence>
<dbReference type="Gene3D" id="3.40.50.300">
    <property type="entry name" value="P-loop containing nucleotide triphosphate hydrolases"/>
    <property type="match status" value="1"/>
</dbReference>
<dbReference type="GO" id="GO:0005524">
    <property type="term" value="F:ATP binding"/>
    <property type="evidence" value="ECO:0007669"/>
    <property type="project" value="UniProtKB-KW"/>
</dbReference>
<reference evidence="9 10" key="1">
    <citation type="submission" date="2018-06" db="EMBL/GenBank/DDBJ databases">
        <title>Genomic Encyclopedia of Archaeal and Bacterial Type Strains, Phase II (KMG-II): from individual species to whole genera.</title>
        <authorList>
            <person name="Goeker M."/>
        </authorList>
    </citation>
    <scope>NUCLEOTIDE SEQUENCE [LARGE SCALE GENOMIC DNA]</scope>
    <source>
        <strain evidence="9 10">DSM 22011</strain>
    </source>
</reference>
<dbReference type="SUPFAM" id="SSF52540">
    <property type="entry name" value="P-loop containing nucleoside triphosphate hydrolases"/>
    <property type="match status" value="1"/>
</dbReference>
<keyword evidence="10" id="KW-1185">Reference proteome</keyword>
<accession>A0A327Y6H8</accession>
<dbReference type="InterPro" id="IPR050093">
    <property type="entry name" value="ABC_SmlMolc_Importer"/>
</dbReference>
<name>A0A327Y6H8_9RHOB</name>
<feature type="domain" description="ABC transporter" evidence="8">
    <location>
        <begin position="18"/>
        <end position="248"/>
    </location>
</feature>
<dbReference type="InterPro" id="IPR003593">
    <property type="entry name" value="AAA+_ATPase"/>
</dbReference>
<dbReference type="Pfam" id="PF00005">
    <property type="entry name" value="ABC_tran"/>
    <property type="match status" value="1"/>
</dbReference>
<evidence type="ECO:0000313" key="9">
    <source>
        <dbReference type="EMBL" id="RAK16690.1"/>
    </source>
</evidence>
<keyword evidence="2" id="KW-1003">Cell membrane</keyword>
<keyword evidence="7" id="KW-0472">Membrane</keyword>
<dbReference type="PANTHER" id="PTHR42781:SF5">
    <property type="entry name" value="PUTRESCINE TRANSPORT ATP-BINDING PROTEIN POTG"/>
    <property type="match status" value="1"/>
</dbReference>
<gene>
    <name evidence="9" type="ORF">ATI53_101954</name>
</gene>
<evidence type="ECO:0000256" key="5">
    <source>
        <dbReference type="ARBA" id="ARBA00022840"/>
    </source>
</evidence>
<dbReference type="InterPro" id="IPR017871">
    <property type="entry name" value="ABC_transporter-like_CS"/>
</dbReference>
<keyword evidence="6" id="KW-1278">Translocase</keyword>
<dbReference type="SMART" id="SM00382">
    <property type="entry name" value="AAA"/>
    <property type="match status" value="1"/>
</dbReference>
<evidence type="ECO:0000256" key="4">
    <source>
        <dbReference type="ARBA" id="ARBA00022741"/>
    </source>
</evidence>
<evidence type="ECO:0000256" key="6">
    <source>
        <dbReference type="ARBA" id="ARBA00022967"/>
    </source>
</evidence>
<keyword evidence="5" id="KW-0067">ATP-binding</keyword>
<sequence length="471" mass="51961">MAQTVFAPWTDPVQKPLIEFRNVSKRFGDFTAIDNLSLTIYEKEFFALLGPSGCGKTTMMRMLAGFETISGGHILLDGQEISAVPPNKRPVNMMFQSYALFPHLSIWDNIAFGLKREGRDAAFIDERVDEMLRLTRMSRFARRKPHQISGGQRQRVALARSLAKAPKLLLLDEPLGALDRKLREETQFELMDIQEKTGTTFVIVTHDQEEAMTVASRIAVMDEGRIVQVDTPDQIYEAPNSVYVADFIGDVNLFSGTATARPVDMAAAPEPTVALDAEATAPRHDAALRDTVEANTATAQRLPAPDRKGDWLYDKLFRRFMGSRETAPRRLPPPSPAEVAAARAREAPARPADSAPAIKPGGILVDWADGQPPIIAANGDTAVAGEKVTFSIRPEKVTIDAEQPDRPNAYKGKVIDIAYLGNISTFHVELANGTMVKAQMVNARRLANRHITWEDEVWIGFSETAGVVLKD</sequence>
<dbReference type="InterPro" id="IPR012340">
    <property type="entry name" value="NA-bd_OB-fold"/>
</dbReference>
<dbReference type="GO" id="GO:0015847">
    <property type="term" value="P:putrescine transport"/>
    <property type="evidence" value="ECO:0007669"/>
    <property type="project" value="UniProtKB-ARBA"/>
</dbReference>
<dbReference type="AlphaFoldDB" id="A0A327Y6H8"/>
<dbReference type="Gene3D" id="2.40.50.100">
    <property type="match status" value="2"/>
</dbReference>
<evidence type="ECO:0000256" key="7">
    <source>
        <dbReference type="ARBA" id="ARBA00023136"/>
    </source>
</evidence>
<dbReference type="SUPFAM" id="SSF50331">
    <property type="entry name" value="MOP-like"/>
    <property type="match status" value="1"/>
</dbReference>
<keyword evidence="3" id="KW-0997">Cell inner membrane</keyword>
<dbReference type="GO" id="GO:0043190">
    <property type="term" value="C:ATP-binding cassette (ABC) transporter complex"/>
    <property type="evidence" value="ECO:0007669"/>
    <property type="project" value="InterPro"/>
</dbReference>
<dbReference type="OrthoDB" id="9802264at2"/>
<organism evidence="9 10">
    <name type="scientific">Salipiger aestuarii</name>
    <dbReference type="NCBI Taxonomy" id="568098"/>
    <lineage>
        <taxon>Bacteria</taxon>
        <taxon>Pseudomonadati</taxon>
        <taxon>Pseudomonadota</taxon>
        <taxon>Alphaproteobacteria</taxon>
        <taxon>Rhodobacterales</taxon>
        <taxon>Roseobacteraceae</taxon>
        <taxon>Salipiger</taxon>
    </lineage>
</organism>
<dbReference type="GO" id="GO:0016887">
    <property type="term" value="F:ATP hydrolysis activity"/>
    <property type="evidence" value="ECO:0007669"/>
    <property type="project" value="InterPro"/>
</dbReference>
<dbReference type="GO" id="GO:0022857">
    <property type="term" value="F:transmembrane transporter activity"/>
    <property type="evidence" value="ECO:0007669"/>
    <property type="project" value="InterPro"/>
</dbReference>
<evidence type="ECO:0000256" key="1">
    <source>
        <dbReference type="ARBA" id="ARBA00022448"/>
    </source>
</evidence>
<evidence type="ECO:0000256" key="2">
    <source>
        <dbReference type="ARBA" id="ARBA00022475"/>
    </source>
</evidence>
<dbReference type="InterPro" id="IPR027417">
    <property type="entry name" value="P-loop_NTPase"/>
</dbReference>
<dbReference type="PROSITE" id="PS50893">
    <property type="entry name" value="ABC_TRANSPORTER_2"/>
    <property type="match status" value="1"/>
</dbReference>
<dbReference type="InterPro" id="IPR013611">
    <property type="entry name" value="Transp-assoc_OB_typ2"/>
</dbReference>
<proteinExistence type="predicted"/>
<dbReference type="EMBL" id="QLMG01000019">
    <property type="protein sequence ID" value="RAK16690.1"/>
    <property type="molecule type" value="Genomic_DNA"/>
</dbReference>
<keyword evidence="4" id="KW-0547">Nucleotide-binding</keyword>
<dbReference type="Pfam" id="PF08402">
    <property type="entry name" value="TOBE_2"/>
    <property type="match status" value="1"/>
</dbReference>
<evidence type="ECO:0000259" key="8">
    <source>
        <dbReference type="PROSITE" id="PS50893"/>
    </source>
</evidence>
<dbReference type="FunFam" id="3.40.50.300:FF:000133">
    <property type="entry name" value="Spermidine/putrescine import ATP-binding protein PotA"/>
    <property type="match status" value="1"/>
</dbReference>
<dbReference type="Proteomes" id="UP000249165">
    <property type="component" value="Unassembled WGS sequence"/>
</dbReference>
<protein>
    <submittedName>
        <fullName evidence="9">ABC-type Fe3+/spermidine/putrescine transport system ATPase subunit</fullName>
    </submittedName>
</protein>
<dbReference type="InterPro" id="IPR008995">
    <property type="entry name" value="Mo/tungstate-bd_C_term_dom"/>
</dbReference>
<dbReference type="Gene3D" id="2.40.50.140">
    <property type="entry name" value="Nucleic acid-binding proteins"/>
    <property type="match status" value="1"/>
</dbReference>